<gene>
    <name evidence="1" type="ORF">LTRI10_LOCUS25321</name>
</gene>
<evidence type="ECO:0008006" key="3">
    <source>
        <dbReference type="Google" id="ProtNLM"/>
    </source>
</evidence>
<dbReference type="PANTHER" id="PTHR34222">
    <property type="entry name" value="GAG_PRE-INTEGRS DOMAIN-CONTAINING PROTEIN"/>
    <property type="match status" value="1"/>
</dbReference>
<dbReference type="PANTHER" id="PTHR34222:SF99">
    <property type="entry name" value="PROTEIN, PUTATIVE-RELATED"/>
    <property type="match status" value="1"/>
</dbReference>
<evidence type="ECO:0000313" key="1">
    <source>
        <dbReference type="EMBL" id="CAL1384087.1"/>
    </source>
</evidence>
<name>A0AAV2EEA0_9ROSI</name>
<organism evidence="1 2">
    <name type="scientific">Linum trigynum</name>
    <dbReference type="NCBI Taxonomy" id="586398"/>
    <lineage>
        <taxon>Eukaryota</taxon>
        <taxon>Viridiplantae</taxon>
        <taxon>Streptophyta</taxon>
        <taxon>Embryophyta</taxon>
        <taxon>Tracheophyta</taxon>
        <taxon>Spermatophyta</taxon>
        <taxon>Magnoliopsida</taxon>
        <taxon>eudicotyledons</taxon>
        <taxon>Gunneridae</taxon>
        <taxon>Pentapetalae</taxon>
        <taxon>rosids</taxon>
        <taxon>fabids</taxon>
        <taxon>Malpighiales</taxon>
        <taxon>Linaceae</taxon>
        <taxon>Linum</taxon>
    </lineage>
</organism>
<accession>A0AAV2EEA0</accession>
<dbReference type="EMBL" id="OZ034817">
    <property type="protein sequence ID" value="CAL1384087.1"/>
    <property type="molecule type" value="Genomic_DNA"/>
</dbReference>
<protein>
    <recommendedName>
        <fullName evidence="3">Retrotransposon gag domain-containing protein</fullName>
    </recommendedName>
</protein>
<dbReference type="AlphaFoldDB" id="A0AAV2EEA0"/>
<proteinExistence type="predicted"/>
<reference evidence="1 2" key="1">
    <citation type="submission" date="2024-04" db="EMBL/GenBank/DDBJ databases">
        <authorList>
            <person name="Fracassetti M."/>
        </authorList>
    </citation>
    <scope>NUCLEOTIDE SEQUENCE [LARGE SCALE GENOMIC DNA]</scope>
</reference>
<dbReference type="Proteomes" id="UP001497516">
    <property type="component" value="Chromosome 4"/>
</dbReference>
<evidence type="ECO:0000313" key="2">
    <source>
        <dbReference type="Proteomes" id="UP001497516"/>
    </source>
</evidence>
<keyword evidence="2" id="KW-1185">Reference proteome</keyword>
<sequence length="155" mass="17536">MIKEIRRSVLNHTNARALWDELKRRFDQPNALGILNLEDEIQAWKQGTRSITRYYTAIKGLWDEYVEFSPIVPCACAPGNPMPCAAVAAFVQKEETDYLVRFPRGLNSEYDVIKTQLLLQKPLPNVPTAVDDLLQHEQKLKADSVVGGKKGQSLL</sequence>